<protein>
    <submittedName>
        <fullName evidence="2">Uncharacterized protein</fullName>
    </submittedName>
</protein>
<reference evidence="2" key="1">
    <citation type="submission" date="2024-03" db="EMBL/GenBank/DDBJ databases">
        <title>WGS assembly of Saponaria officinalis var. Norfolk2.</title>
        <authorList>
            <person name="Jenkins J."/>
            <person name="Shu S."/>
            <person name="Grimwood J."/>
            <person name="Barry K."/>
            <person name="Goodstein D."/>
            <person name="Schmutz J."/>
            <person name="Leebens-Mack J."/>
            <person name="Osbourn A."/>
        </authorList>
    </citation>
    <scope>NUCLEOTIDE SEQUENCE [LARGE SCALE GENOMIC DNA]</scope>
    <source>
        <strain evidence="2">JIC</strain>
    </source>
</reference>
<dbReference type="Proteomes" id="UP001443914">
    <property type="component" value="Unassembled WGS sequence"/>
</dbReference>
<gene>
    <name evidence="2" type="ORF">RND81_10G152800</name>
</gene>
<organism evidence="2 3">
    <name type="scientific">Saponaria officinalis</name>
    <name type="common">Common soapwort</name>
    <name type="synonym">Lychnis saponaria</name>
    <dbReference type="NCBI Taxonomy" id="3572"/>
    <lineage>
        <taxon>Eukaryota</taxon>
        <taxon>Viridiplantae</taxon>
        <taxon>Streptophyta</taxon>
        <taxon>Embryophyta</taxon>
        <taxon>Tracheophyta</taxon>
        <taxon>Spermatophyta</taxon>
        <taxon>Magnoliopsida</taxon>
        <taxon>eudicotyledons</taxon>
        <taxon>Gunneridae</taxon>
        <taxon>Pentapetalae</taxon>
        <taxon>Caryophyllales</taxon>
        <taxon>Caryophyllaceae</taxon>
        <taxon>Caryophylleae</taxon>
        <taxon>Saponaria</taxon>
    </lineage>
</organism>
<feature type="region of interest" description="Disordered" evidence="1">
    <location>
        <begin position="1"/>
        <end position="44"/>
    </location>
</feature>
<name>A0AAW1I4Y2_SAPOF</name>
<comment type="caution">
    <text evidence="2">The sequence shown here is derived from an EMBL/GenBank/DDBJ whole genome shotgun (WGS) entry which is preliminary data.</text>
</comment>
<evidence type="ECO:0000256" key="1">
    <source>
        <dbReference type="SAM" id="MobiDB-lite"/>
    </source>
</evidence>
<dbReference type="EMBL" id="JBDFQZ010000010">
    <property type="protein sequence ID" value="KAK9683609.1"/>
    <property type="molecule type" value="Genomic_DNA"/>
</dbReference>
<evidence type="ECO:0000313" key="3">
    <source>
        <dbReference type="Proteomes" id="UP001443914"/>
    </source>
</evidence>
<sequence length="218" mass="25375">MVETRASKRKASQEEHERNLRRLRGEKSPPKPAPTVDSPEFSWSDPFRFSVPGWIEGESPLPEAMDQDEDEDCIPASIKTNIEIQAAMFKKEFPDIDVPKISYAYLRDTMETMEEEDKTLTNMLSWVQTNGAVEEGSYNEETKETFPARRYFLDWDTGFDPSRGHYIQGVKRSVLKFGAVIGEFEMREDFDQTANVSTAVRMCRHILEWWVTDFWVTR</sequence>
<feature type="compositionally biased region" description="Basic and acidic residues" evidence="1">
    <location>
        <begin position="11"/>
        <end position="29"/>
    </location>
</feature>
<keyword evidence="3" id="KW-1185">Reference proteome</keyword>
<proteinExistence type="predicted"/>
<dbReference type="AlphaFoldDB" id="A0AAW1I4Y2"/>
<accession>A0AAW1I4Y2</accession>
<evidence type="ECO:0000313" key="2">
    <source>
        <dbReference type="EMBL" id="KAK9683609.1"/>
    </source>
</evidence>